<dbReference type="SUPFAM" id="SSF55729">
    <property type="entry name" value="Acyl-CoA N-acyltransferases (Nat)"/>
    <property type="match status" value="1"/>
</dbReference>
<name>A0AA87RAZ0_9MICO</name>
<dbReference type="AlphaFoldDB" id="A0AA87RAZ0"/>
<evidence type="ECO:0000313" key="3">
    <source>
        <dbReference type="Proteomes" id="UP000321749"/>
    </source>
</evidence>
<protein>
    <submittedName>
        <fullName evidence="2">Acetyltransferase</fullName>
    </submittedName>
</protein>
<evidence type="ECO:0000313" key="2">
    <source>
        <dbReference type="EMBL" id="GEK79759.1"/>
    </source>
</evidence>
<dbReference type="Proteomes" id="UP000321749">
    <property type="component" value="Unassembled WGS sequence"/>
</dbReference>
<dbReference type="InterPro" id="IPR016181">
    <property type="entry name" value="Acyl_CoA_acyltransferase"/>
</dbReference>
<proteinExistence type="predicted"/>
<keyword evidence="3" id="KW-1185">Reference proteome</keyword>
<comment type="caution">
    <text evidence="2">The sequence shown here is derived from an EMBL/GenBank/DDBJ whole genome shotgun (WGS) entry which is preliminary data.</text>
</comment>
<reference evidence="2 3" key="1">
    <citation type="submission" date="2019-07" db="EMBL/GenBank/DDBJ databases">
        <title>Whole genome shotgun sequence of Agrococcus baldri NBRC 103055.</title>
        <authorList>
            <person name="Hosoyama A."/>
            <person name="Uohara A."/>
            <person name="Ohji S."/>
            <person name="Ichikawa N."/>
        </authorList>
    </citation>
    <scope>NUCLEOTIDE SEQUENCE [LARGE SCALE GENOMIC DNA]</scope>
    <source>
        <strain evidence="2 3">NBRC 103055</strain>
    </source>
</reference>
<dbReference type="PROSITE" id="PS51186">
    <property type="entry name" value="GNAT"/>
    <property type="match status" value="1"/>
</dbReference>
<dbReference type="Gene3D" id="3.40.630.30">
    <property type="match status" value="1"/>
</dbReference>
<accession>A0AA87RAZ0</accession>
<dbReference type="InterPro" id="IPR051531">
    <property type="entry name" value="N-acetyltransferase"/>
</dbReference>
<dbReference type="PANTHER" id="PTHR43792:SF1">
    <property type="entry name" value="N-ACETYLTRANSFERASE DOMAIN-CONTAINING PROTEIN"/>
    <property type="match status" value="1"/>
</dbReference>
<dbReference type="Pfam" id="PF13302">
    <property type="entry name" value="Acetyltransf_3"/>
    <property type="match status" value="1"/>
</dbReference>
<dbReference type="InterPro" id="IPR000182">
    <property type="entry name" value="GNAT_dom"/>
</dbReference>
<feature type="domain" description="N-acetyltransferase" evidence="1">
    <location>
        <begin position="19"/>
        <end position="177"/>
    </location>
</feature>
<sequence length="179" mass="19830">MLPGSTEWPRIARLRTARLSLDPLRVEDADAMLPVLGDAALYEYTGGEAPTVEQLRRRYTAQVAGGSADGAQWWLNWVIRLRPSGEPAGYVQASVEQRDGMRVAEVAWVVGVRHQGSGLAAEAGTAMLDWLATREVRRIIAHVHPQHTASRRVAARLGLTETTLVQDGEARWERSLEQR</sequence>
<gene>
    <name evidence="2" type="ORF">ABA31_11100</name>
</gene>
<dbReference type="RefSeq" id="WP_146793426.1">
    <property type="nucleotide sequence ID" value="NZ_BJUU01000004.1"/>
</dbReference>
<dbReference type="EMBL" id="BJUU01000004">
    <property type="protein sequence ID" value="GEK79759.1"/>
    <property type="molecule type" value="Genomic_DNA"/>
</dbReference>
<dbReference type="PANTHER" id="PTHR43792">
    <property type="entry name" value="GNAT FAMILY, PUTATIVE (AFU_ORTHOLOGUE AFUA_3G00765)-RELATED-RELATED"/>
    <property type="match status" value="1"/>
</dbReference>
<dbReference type="GO" id="GO:0016747">
    <property type="term" value="F:acyltransferase activity, transferring groups other than amino-acyl groups"/>
    <property type="evidence" value="ECO:0007669"/>
    <property type="project" value="InterPro"/>
</dbReference>
<organism evidence="2 3">
    <name type="scientific">Agrococcus baldri</name>
    <dbReference type="NCBI Taxonomy" id="153730"/>
    <lineage>
        <taxon>Bacteria</taxon>
        <taxon>Bacillati</taxon>
        <taxon>Actinomycetota</taxon>
        <taxon>Actinomycetes</taxon>
        <taxon>Micrococcales</taxon>
        <taxon>Microbacteriaceae</taxon>
        <taxon>Agrococcus</taxon>
    </lineage>
</organism>
<evidence type="ECO:0000259" key="1">
    <source>
        <dbReference type="PROSITE" id="PS51186"/>
    </source>
</evidence>